<proteinExistence type="predicted"/>
<comment type="caution">
    <text evidence="4">The sequence shown here is derived from an EMBL/GenBank/DDBJ whole genome shotgun (WGS) entry which is preliminary data.</text>
</comment>
<dbReference type="InterPro" id="IPR001878">
    <property type="entry name" value="Znf_CCHC"/>
</dbReference>
<keyword evidence="1" id="KW-0863">Zinc-finger</keyword>
<dbReference type="PROSITE" id="PS50158">
    <property type="entry name" value="ZF_CCHC"/>
    <property type="match status" value="1"/>
</dbReference>
<dbReference type="GO" id="GO:0003676">
    <property type="term" value="F:nucleic acid binding"/>
    <property type="evidence" value="ECO:0007669"/>
    <property type="project" value="InterPro"/>
</dbReference>
<feature type="domain" description="CCHC-type" evidence="3">
    <location>
        <begin position="114"/>
        <end position="127"/>
    </location>
</feature>
<dbReference type="EMBL" id="JAANIT010001102">
    <property type="protein sequence ID" value="KAG1542238.1"/>
    <property type="molecule type" value="Genomic_DNA"/>
</dbReference>
<dbReference type="InterPro" id="IPR036875">
    <property type="entry name" value="Znf_CCHC_sf"/>
</dbReference>
<sequence length="582" mass="66237">MQVVRLRLSNLPFLNEKALMKGLEKSLRKYGDILDVGILLEPTTGTYMCTGYAVLNVASKTETFEPLTHLIPWDEQRECGFYAVWNQVPVYCCYCHEKGHVIANFPKRKIRHICWNCGVVGHIAAKCSRDKPPKEARKQPEPPNKLFDTVKPHNALPEVVPNDVCAPDEVSEELMEDLVEPAAQSNMSEPLDITVPVDVPVPTLNAETASKYSVKRPKKDRRPTPYVLPATRSKSTLLKAQLPKPEQGEFVDSISSLNNTAHLNSSSSVKSNNTNKQSKLIKYLCTLWSRHCGIISFSPSFVFSTDLTPENDRAILTKITHPHNAFAPFYVLVIYTPVTSDQHRSQSFDQLFDPLHSLTLDINLNLSIGAPRSQKATYTNWILPGQITHFCRLLAALVPPLLARNLAYQQYLRQNLEDIIPKLPSGWSAVKSWDNIKRQVKKITRTFAVDYTNWHTKAIRNRNKFLRSKPPLAIRLHQLPILDQQIASLQELTDILVLKANVRWQEAGEVSIKYLKSMYRKRTVEQHITTLRFDDNEDPVEGIDQLLPITQQFYQPLYDADPVDDLQLDSYLQENHKVSSKA</sequence>
<evidence type="ECO:0000313" key="5">
    <source>
        <dbReference type="Proteomes" id="UP000717996"/>
    </source>
</evidence>
<organism evidence="4 5">
    <name type="scientific">Rhizopus oryzae</name>
    <name type="common">Mucormycosis agent</name>
    <name type="synonym">Rhizopus arrhizus var. delemar</name>
    <dbReference type="NCBI Taxonomy" id="64495"/>
    <lineage>
        <taxon>Eukaryota</taxon>
        <taxon>Fungi</taxon>
        <taxon>Fungi incertae sedis</taxon>
        <taxon>Mucoromycota</taxon>
        <taxon>Mucoromycotina</taxon>
        <taxon>Mucoromycetes</taxon>
        <taxon>Mucorales</taxon>
        <taxon>Mucorineae</taxon>
        <taxon>Rhizopodaceae</taxon>
        <taxon>Rhizopus</taxon>
    </lineage>
</organism>
<dbReference type="AlphaFoldDB" id="A0A9P6Y9X0"/>
<keyword evidence="1" id="KW-0479">Metal-binding</keyword>
<feature type="region of interest" description="Disordered" evidence="2">
    <location>
        <begin position="208"/>
        <end position="232"/>
    </location>
</feature>
<gene>
    <name evidence="4" type="ORF">G6F51_007400</name>
</gene>
<dbReference type="Gene3D" id="4.10.60.10">
    <property type="entry name" value="Zinc finger, CCHC-type"/>
    <property type="match status" value="1"/>
</dbReference>
<evidence type="ECO:0000256" key="2">
    <source>
        <dbReference type="SAM" id="MobiDB-lite"/>
    </source>
</evidence>
<protein>
    <recommendedName>
        <fullName evidence="3">CCHC-type domain-containing protein</fullName>
    </recommendedName>
</protein>
<reference evidence="4" key="1">
    <citation type="journal article" date="2020" name="Microb. Genom.">
        <title>Genetic diversity of clinical and environmental Mucorales isolates obtained from an investigation of mucormycosis cases among solid organ transplant recipients.</title>
        <authorList>
            <person name="Nguyen M.H."/>
            <person name="Kaul D."/>
            <person name="Muto C."/>
            <person name="Cheng S.J."/>
            <person name="Richter R.A."/>
            <person name="Bruno V.M."/>
            <person name="Liu G."/>
            <person name="Beyhan S."/>
            <person name="Sundermann A.J."/>
            <person name="Mounaud S."/>
            <person name="Pasculle A.W."/>
            <person name="Nierman W.C."/>
            <person name="Driscoll E."/>
            <person name="Cumbie R."/>
            <person name="Clancy C.J."/>
            <person name="Dupont C.L."/>
        </authorList>
    </citation>
    <scope>NUCLEOTIDE SEQUENCE</scope>
    <source>
        <strain evidence="4">GL16</strain>
    </source>
</reference>
<evidence type="ECO:0000313" key="4">
    <source>
        <dbReference type="EMBL" id="KAG1542238.1"/>
    </source>
</evidence>
<dbReference type="SUPFAM" id="SSF57756">
    <property type="entry name" value="Retrovirus zinc finger-like domains"/>
    <property type="match status" value="1"/>
</dbReference>
<dbReference type="GO" id="GO:0008270">
    <property type="term" value="F:zinc ion binding"/>
    <property type="evidence" value="ECO:0007669"/>
    <property type="project" value="UniProtKB-KW"/>
</dbReference>
<name>A0A9P6Y9X0_RHIOR</name>
<dbReference type="OrthoDB" id="2269996at2759"/>
<evidence type="ECO:0000259" key="3">
    <source>
        <dbReference type="PROSITE" id="PS50158"/>
    </source>
</evidence>
<dbReference type="Proteomes" id="UP000717996">
    <property type="component" value="Unassembled WGS sequence"/>
</dbReference>
<dbReference type="SMART" id="SM00343">
    <property type="entry name" value="ZnF_C2HC"/>
    <property type="match status" value="2"/>
</dbReference>
<evidence type="ECO:0000256" key="1">
    <source>
        <dbReference type="PROSITE-ProRule" id="PRU00047"/>
    </source>
</evidence>
<keyword evidence="1" id="KW-0862">Zinc</keyword>
<accession>A0A9P6Y9X0</accession>